<dbReference type="SUPFAM" id="SSF49373">
    <property type="entry name" value="Invasin/intimin cell-adhesion fragments"/>
    <property type="match status" value="2"/>
</dbReference>
<dbReference type="Proteomes" id="UP000824125">
    <property type="component" value="Unassembled WGS sequence"/>
</dbReference>
<accession>A0A9D1MT72</accession>
<dbReference type="Pfam" id="PF07554">
    <property type="entry name" value="FIVAR"/>
    <property type="match status" value="1"/>
</dbReference>
<reference evidence="3" key="2">
    <citation type="journal article" date="2021" name="PeerJ">
        <title>Extensive microbial diversity within the chicken gut microbiome revealed by metagenomics and culture.</title>
        <authorList>
            <person name="Gilroy R."/>
            <person name="Ravi A."/>
            <person name="Getino M."/>
            <person name="Pursley I."/>
            <person name="Horton D.L."/>
            <person name="Alikhan N.F."/>
            <person name="Baker D."/>
            <person name="Gharbi K."/>
            <person name="Hall N."/>
            <person name="Watson M."/>
            <person name="Adriaenssens E.M."/>
            <person name="Foster-Nyarko E."/>
            <person name="Jarju S."/>
            <person name="Secka A."/>
            <person name="Antonio M."/>
            <person name="Oren A."/>
            <person name="Chaudhuri R.R."/>
            <person name="La Ragione R."/>
            <person name="Hildebrand F."/>
            <person name="Pallen M.J."/>
        </authorList>
    </citation>
    <scope>NUCLEOTIDE SEQUENCE</scope>
    <source>
        <strain evidence="3">CHK176-6737</strain>
    </source>
</reference>
<feature type="domain" description="BIG2" evidence="2">
    <location>
        <begin position="441"/>
        <end position="526"/>
    </location>
</feature>
<dbReference type="AlphaFoldDB" id="A0A9D1MT72"/>
<sequence length="803" mass="84436">MKKSKKLVSLLLAVLMAMTSLTVAVPALAANTNPDVTYTATYTDPASKEVYTGMMQDVDVLLADAAFTSSTIGSLWTAPFSLSSLLSTTALDDPATYAAADPALFDGLAAFMEENNYAAVTADVITAYFAAHPELITSGEDFAAHTNTFVNWLLTVQGGNIQTTLNLVFVLGGLFGLGSLGDQIDSVVSALGFDPGDGVKQAIADKELQVYLEPIVNGLLPDTAEGLMNVLRSIAVPENNAKLYENLNGIIDSLIPALDRLESFIDLSAIKEPLTQVQTVLHSLPTEKVIIDGEAKDAFDINGILEYVINDVVVPMVAEQLGADVVSTVEGVLTDLGLSDLKLVSFTGGKAVLKFDAVNAANLAAAEDAEDALNVILHYLYTNLNKMQNKLVLKAVNGIASLANVLPAEVSTILDAVLNQSEPQAVATIAGMLAKMANRNPVTAVEVADATLFAGKDGNMYSGSVQLNAVLTPADASNQDLTWTSDKENVTVDANGLVTYKGTLDAPFDATITATAVGGATGSAKVHIEKASVTGISVSPAYTEAREGATVQLTAKIAPANAVNKDVTWTSSDDAVATVDANGLVTIVSTGSVQITAVPVANDKLSAVAVINVTADKSALNALLAKIDSMGLDESQYDADLWAAYETALDAAQAAADEVYATQEAVNVATANLQTALQALTGKESLEDGDVKIFPTSGEALEGDTVYHTTPWYKTWMSQTVDLGLTINSDAEIVDVQWVAANWSVDDPEANIENADDDSATIRPTFGVGPRSFWVKAVVTDAYGNTVESNAIKVRFINWDWQK</sequence>
<feature type="chain" id="PRO_5039063719" evidence="1">
    <location>
        <begin position="30"/>
        <end position="803"/>
    </location>
</feature>
<evidence type="ECO:0000259" key="2">
    <source>
        <dbReference type="SMART" id="SM00635"/>
    </source>
</evidence>
<dbReference type="Gene3D" id="2.60.40.1080">
    <property type="match status" value="2"/>
</dbReference>
<gene>
    <name evidence="3" type="ORF">IAD23_01825</name>
</gene>
<evidence type="ECO:0000256" key="1">
    <source>
        <dbReference type="SAM" id="SignalP"/>
    </source>
</evidence>
<dbReference type="Gene3D" id="1.20.1270.90">
    <property type="entry name" value="AF1782-like"/>
    <property type="match status" value="1"/>
</dbReference>
<name>A0A9D1MT72_9FIRM</name>
<organism evidence="3 4">
    <name type="scientific">Candidatus Scybalenecus merdavium</name>
    <dbReference type="NCBI Taxonomy" id="2840939"/>
    <lineage>
        <taxon>Bacteria</taxon>
        <taxon>Bacillati</taxon>
        <taxon>Bacillota</taxon>
        <taxon>Clostridia</taxon>
        <taxon>Eubacteriales</taxon>
        <taxon>Oscillospiraceae</taxon>
        <taxon>Oscillospiraceae incertae sedis</taxon>
        <taxon>Candidatus Scybalenecus</taxon>
    </lineage>
</organism>
<feature type="domain" description="BIG2" evidence="2">
    <location>
        <begin position="532"/>
        <end position="609"/>
    </location>
</feature>
<evidence type="ECO:0000313" key="4">
    <source>
        <dbReference type="Proteomes" id="UP000824125"/>
    </source>
</evidence>
<dbReference type="InterPro" id="IPR008964">
    <property type="entry name" value="Invasin/intimin_cell_adhesion"/>
</dbReference>
<keyword evidence="1" id="KW-0732">Signal</keyword>
<dbReference type="EMBL" id="DVNM01000009">
    <property type="protein sequence ID" value="HIU68681.1"/>
    <property type="molecule type" value="Genomic_DNA"/>
</dbReference>
<proteinExistence type="predicted"/>
<dbReference type="Pfam" id="PF02368">
    <property type="entry name" value="Big_2"/>
    <property type="match status" value="2"/>
</dbReference>
<dbReference type="SMART" id="SM00635">
    <property type="entry name" value="BID_2"/>
    <property type="match status" value="2"/>
</dbReference>
<evidence type="ECO:0000313" key="3">
    <source>
        <dbReference type="EMBL" id="HIU68681.1"/>
    </source>
</evidence>
<feature type="signal peptide" evidence="1">
    <location>
        <begin position="1"/>
        <end position="29"/>
    </location>
</feature>
<reference evidence="3" key="1">
    <citation type="submission" date="2020-10" db="EMBL/GenBank/DDBJ databases">
        <authorList>
            <person name="Gilroy R."/>
        </authorList>
    </citation>
    <scope>NUCLEOTIDE SEQUENCE</scope>
    <source>
        <strain evidence="3">CHK176-6737</strain>
    </source>
</reference>
<comment type="caution">
    <text evidence="3">The sequence shown here is derived from an EMBL/GenBank/DDBJ whole genome shotgun (WGS) entry which is preliminary data.</text>
</comment>
<dbReference type="InterPro" id="IPR003343">
    <property type="entry name" value="Big_2"/>
</dbReference>
<protein>
    <submittedName>
        <fullName evidence="3">Ig-like domain-containing protein</fullName>
    </submittedName>
</protein>